<keyword evidence="3" id="KW-1185">Reference proteome</keyword>
<dbReference type="NCBIfam" id="TIGR01444">
    <property type="entry name" value="fkbM_fam"/>
    <property type="match status" value="1"/>
</dbReference>
<dbReference type="Pfam" id="PF05050">
    <property type="entry name" value="Methyltransf_21"/>
    <property type="match status" value="1"/>
</dbReference>
<gene>
    <name evidence="2" type="ORF">RM552_03220</name>
</gene>
<evidence type="ECO:0000259" key="1">
    <source>
        <dbReference type="Pfam" id="PF05050"/>
    </source>
</evidence>
<protein>
    <submittedName>
        <fullName evidence="2">FkbM family methyltransferase</fullName>
    </submittedName>
</protein>
<keyword evidence="2" id="KW-0489">Methyltransferase</keyword>
<name>A0ABU2ZMJ7_9ALTE</name>
<evidence type="ECO:0000313" key="3">
    <source>
        <dbReference type="Proteomes" id="UP001253545"/>
    </source>
</evidence>
<reference evidence="2 3" key="1">
    <citation type="submission" date="2023-09" db="EMBL/GenBank/DDBJ databases">
        <authorList>
            <person name="Rey-Velasco X."/>
        </authorList>
    </citation>
    <scope>NUCLEOTIDE SEQUENCE [LARGE SCALE GENOMIC DNA]</scope>
    <source>
        <strain evidence="2 3">P117</strain>
    </source>
</reference>
<dbReference type="InterPro" id="IPR052514">
    <property type="entry name" value="SAM-dependent_MTase"/>
</dbReference>
<dbReference type="RefSeq" id="WP_311367348.1">
    <property type="nucleotide sequence ID" value="NZ_JAVRHX010000001.1"/>
</dbReference>
<sequence length="267" mass="30301">MSYQYTPLESLVSDEEIKLSELVQSTYMNQTEVQIRGSSLRFNTVSKRTLWQAVGIDKIEPELLNFIDKLPIESVFFDIGASNGIFSVYAASQDLNVYSFEPEAANFSLLAKNCFLNNKNKHPIKAFNLAISNSNKIDNMYVEHYEAGAHNKILGAPKNVGAKHAFKPEHQQACICNKLDDLISLYNLPVPYAIKIDVDGAEMRVIEGSKYTLQNELLNEIFIEINESDANDTKAIEILNTYGFEVQRKTQVQHYEGLFNYELKRAI</sequence>
<dbReference type="PANTHER" id="PTHR34203">
    <property type="entry name" value="METHYLTRANSFERASE, FKBM FAMILY PROTEIN"/>
    <property type="match status" value="1"/>
</dbReference>
<proteinExistence type="predicted"/>
<comment type="caution">
    <text evidence="2">The sequence shown here is derived from an EMBL/GenBank/DDBJ whole genome shotgun (WGS) entry which is preliminary data.</text>
</comment>
<evidence type="ECO:0000313" key="2">
    <source>
        <dbReference type="EMBL" id="MDT0593853.1"/>
    </source>
</evidence>
<dbReference type="InterPro" id="IPR006342">
    <property type="entry name" value="FkbM_mtfrase"/>
</dbReference>
<feature type="domain" description="Methyltransferase FkbM" evidence="1">
    <location>
        <begin position="78"/>
        <end position="245"/>
    </location>
</feature>
<dbReference type="SUPFAM" id="SSF53335">
    <property type="entry name" value="S-adenosyl-L-methionine-dependent methyltransferases"/>
    <property type="match status" value="1"/>
</dbReference>
<dbReference type="InterPro" id="IPR029063">
    <property type="entry name" value="SAM-dependent_MTases_sf"/>
</dbReference>
<organism evidence="2 3">
    <name type="scientific">Glaciecola petra</name>
    <dbReference type="NCBI Taxonomy" id="3075602"/>
    <lineage>
        <taxon>Bacteria</taxon>
        <taxon>Pseudomonadati</taxon>
        <taxon>Pseudomonadota</taxon>
        <taxon>Gammaproteobacteria</taxon>
        <taxon>Alteromonadales</taxon>
        <taxon>Alteromonadaceae</taxon>
        <taxon>Glaciecola</taxon>
    </lineage>
</organism>
<dbReference type="Gene3D" id="3.40.50.150">
    <property type="entry name" value="Vaccinia Virus protein VP39"/>
    <property type="match status" value="1"/>
</dbReference>
<dbReference type="GO" id="GO:0008168">
    <property type="term" value="F:methyltransferase activity"/>
    <property type="evidence" value="ECO:0007669"/>
    <property type="project" value="UniProtKB-KW"/>
</dbReference>
<dbReference type="PANTHER" id="PTHR34203:SF15">
    <property type="entry name" value="SLL1173 PROTEIN"/>
    <property type="match status" value="1"/>
</dbReference>
<dbReference type="GO" id="GO:0032259">
    <property type="term" value="P:methylation"/>
    <property type="evidence" value="ECO:0007669"/>
    <property type="project" value="UniProtKB-KW"/>
</dbReference>
<dbReference type="EMBL" id="JAVRHX010000001">
    <property type="protein sequence ID" value="MDT0593853.1"/>
    <property type="molecule type" value="Genomic_DNA"/>
</dbReference>
<keyword evidence="2" id="KW-0808">Transferase</keyword>
<accession>A0ABU2ZMJ7</accession>
<dbReference type="Proteomes" id="UP001253545">
    <property type="component" value="Unassembled WGS sequence"/>
</dbReference>